<dbReference type="EMBL" id="JAAEHK010000018">
    <property type="protein sequence ID" value="NDL71493.1"/>
    <property type="molecule type" value="Genomic_DNA"/>
</dbReference>
<evidence type="ECO:0000256" key="1">
    <source>
        <dbReference type="SAM" id="Phobius"/>
    </source>
</evidence>
<proteinExistence type="predicted"/>
<keyword evidence="1" id="KW-0812">Transmembrane</keyword>
<evidence type="ECO:0000313" key="2">
    <source>
        <dbReference type="EMBL" id="NDL71493.1"/>
    </source>
</evidence>
<reference evidence="2 3" key="1">
    <citation type="submission" date="2020-01" db="EMBL/GenBank/DDBJ databases">
        <title>Whole genome sequencing of Halomonas alkaliphila strain LS44.</title>
        <authorList>
            <person name="Kumar S."/>
            <person name="Paul D."/>
            <person name="Shouche Y."/>
            <person name="Suryavanshi M.V."/>
        </authorList>
    </citation>
    <scope>NUCLEOTIDE SEQUENCE [LARGE SCALE GENOMIC DNA]</scope>
    <source>
        <strain evidence="2 3">LS44</strain>
    </source>
</reference>
<dbReference type="Proteomes" id="UP000480312">
    <property type="component" value="Unassembled WGS sequence"/>
</dbReference>
<evidence type="ECO:0000313" key="3">
    <source>
        <dbReference type="Proteomes" id="UP000480312"/>
    </source>
</evidence>
<name>A0A7C9P1P5_9GAMM</name>
<accession>A0A7C9P1P5</accession>
<comment type="caution">
    <text evidence="2">The sequence shown here is derived from an EMBL/GenBank/DDBJ whole genome shotgun (WGS) entry which is preliminary data.</text>
</comment>
<dbReference type="RefSeq" id="WP_162219345.1">
    <property type="nucleotide sequence ID" value="NZ_JAAEHK010000018.1"/>
</dbReference>
<organism evidence="2 3">
    <name type="scientific">Vreelandella alkaliphila</name>
    <dbReference type="NCBI Taxonomy" id="272774"/>
    <lineage>
        <taxon>Bacteria</taxon>
        <taxon>Pseudomonadati</taxon>
        <taxon>Pseudomonadota</taxon>
        <taxon>Gammaproteobacteria</taxon>
        <taxon>Oceanospirillales</taxon>
        <taxon>Halomonadaceae</taxon>
        <taxon>Vreelandella</taxon>
    </lineage>
</organism>
<feature type="transmembrane region" description="Helical" evidence="1">
    <location>
        <begin position="20"/>
        <end position="38"/>
    </location>
</feature>
<protein>
    <submittedName>
        <fullName evidence="2">Uncharacterized protein</fullName>
    </submittedName>
</protein>
<dbReference type="AlphaFoldDB" id="A0A7C9P1P5"/>
<feature type="transmembrane region" description="Helical" evidence="1">
    <location>
        <begin position="84"/>
        <end position="103"/>
    </location>
</feature>
<keyword evidence="1" id="KW-1133">Transmembrane helix</keyword>
<sequence length="106" mass="11937">MSKQEGHSAWIRWRNRFRLYLSISLAILALINAAIKFWGEWELFLTAILGHIFFGQLIVAFLYDKNMNVGGGGADLSDGSVARGMAITFAVIGYGVMFLFNGYPWR</sequence>
<dbReference type="OrthoDB" id="6902548at2"/>
<feature type="transmembrane region" description="Helical" evidence="1">
    <location>
        <begin position="44"/>
        <end position="63"/>
    </location>
</feature>
<gene>
    <name evidence="2" type="ORF">GPL32_13365</name>
</gene>
<keyword evidence="1" id="KW-0472">Membrane</keyword>